<feature type="region of interest" description="Disordered" evidence="1">
    <location>
        <begin position="1"/>
        <end position="65"/>
    </location>
</feature>
<dbReference type="InterPro" id="IPR019446">
    <property type="entry name" value="BMT5-like"/>
</dbReference>
<reference evidence="3" key="1">
    <citation type="submission" date="2023-10" db="EMBL/GenBank/DDBJ databases">
        <authorList>
            <person name="Chen Y."/>
            <person name="Shah S."/>
            <person name="Dougan E. K."/>
            <person name="Thang M."/>
            <person name="Chan C."/>
        </authorList>
    </citation>
    <scope>NUCLEOTIDE SEQUENCE [LARGE SCALE GENOMIC DNA]</scope>
</reference>
<dbReference type="Proteomes" id="UP001189429">
    <property type="component" value="Unassembled WGS sequence"/>
</dbReference>
<dbReference type="Pfam" id="PF10354">
    <property type="entry name" value="BMT5-like"/>
    <property type="match status" value="1"/>
</dbReference>
<accession>A0ABN9XL97</accession>
<evidence type="ECO:0000259" key="2">
    <source>
        <dbReference type="Pfam" id="PF10354"/>
    </source>
</evidence>
<organism evidence="3 4">
    <name type="scientific">Prorocentrum cordatum</name>
    <dbReference type="NCBI Taxonomy" id="2364126"/>
    <lineage>
        <taxon>Eukaryota</taxon>
        <taxon>Sar</taxon>
        <taxon>Alveolata</taxon>
        <taxon>Dinophyceae</taxon>
        <taxon>Prorocentrales</taxon>
        <taxon>Prorocentraceae</taxon>
        <taxon>Prorocentrum</taxon>
    </lineage>
</organism>
<feature type="non-terminal residue" evidence="3">
    <location>
        <position position="1"/>
    </location>
</feature>
<feature type="compositionally biased region" description="Low complexity" evidence="1">
    <location>
        <begin position="1"/>
        <end position="22"/>
    </location>
</feature>
<evidence type="ECO:0000256" key="1">
    <source>
        <dbReference type="SAM" id="MobiDB-lite"/>
    </source>
</evidence>
<feature type="domain" description="25S rRNA (uridine-N(3))-methyltransferase BMT5-like" evidence="2">
    <location>
        <begin position="86"/>
        <end position="255"/>
    </location>
</feature>
<feature type="region of interest" description="Disordered" evidence="1">
    <location>
        <begin position="295"/>
        <end position="331"/>
    </location>
</feature>
<dbReference type="Gene3D" id="3.40.50.150">
    <property type="entry name" value="Vaccinia Virus protein VP39"/>
    <property type="match status" value="1"/>
</dbReference>
<protein>
    <recommendedName>
        <fullName evidence="2">25S rRNA (uridine-N(3))-methyltransferase BMT5-like domain-containing protein</fullName>
    </recommendedName>
</protein>
<comment type="caution">
    <text evidence="3">The sequence shown here is derived from an EMBL/GenBank/DDBJ whole genome shotgun (WGS) entry which is preliminary data.</text>
</comment>
<name>A0ABN9XL97_9DINO</name>
<evidence type="ECO:0000313" key="3">
    <source>
        <dbReference type="EMBL" id="CAK0900622.1"/>
    </source>
</evidence>
<dbReference type="EMBL" id="CAUYUJ010020810">
    <property type="protein sequence ID" value="CAK0900622.1"/>
    <property type="molecule type" value="Genomic_DNA"/>
</dbReference>
<dbReference type="SUPFAM" id="SSF53335">
    <property type="entry name" value="S-adenosyl-L-methionine-dependent methyltransferases"/>
    <property type="match status" value="1"/>
</dbReference>
<dbReference type="InterPro" id="IPR029063">
    <property type="entry name" value="SAM-dependent_MTases_sf"/>
</dbReference>
<keyword evidence="4" id="KW-1185">Reference proteome</keyword>
<evidence type="ECO:0000313" key="4">
    <source>
        <dbReference type="Proteomes" id="UP001189429"/>
    </source>
</evidence>
<gene>
    <name evidence="3" type="ORF">PCOR1329_LOCUS77852</name>
</gene>
<proteinExistence type="predicted"/>
<sequence>SIPGAPSSSMPSAAARARPQRWPARDQPCAPGGGRGGAHGCRSAVPRARQRPRRPPLCSLPRPPRAPAGGAELLADVRYGAKDRTLLVGEANFSFAAALCRALGDGAGLTATAPEPREELQARHGAAAARRAARLEERLCGLHFRCSAAELDQRFRPGSFDRVVFNFPLCAARPGGAPAEGDGRGGPRAADAHARGARQAYEDLSVLLEAFFPAAAAVLRTGGECHLRLTDQYLTARGLRAAPACGLALLERLDFFDAFERVYRPLGYRPAVVAPGGGARGRRAGFDVRHSSTWHPGLPPWRPERAPAGPVTSFAAPLAPRPRLSSLRKTP</sequence>